<sequence>MKNLSEREQAAVIFSRSMVLIAIFFVVIAAMIISVLMGSERPALTTVLVKQNVSESLPVTDDYTWKAPDESTIPMGEVGEEIRYGKELISNTAKYLGPKGSVAQIANVMNCQNCHHEAGTKDFALNYAAVKSTYPQFKARSGTLVSIADRINGCLERSLNGSGLDTNSKEMLAMIAYMKWLGKDVPDRIRPKNAGIMKLAFLDRAADPLKGKVVYLGKCKTCHGNTKNYPPLWGENSYNDGAGLYRISNFAGFVKNNMPFGASYQHIVLSDEEAWDVAAFVNSQPRPHKDQAEDWKDLSTKPIDFPFGPYADNFSEEQHKYGPFEGIARAHKN</sequence>
<dbReference type="PANTHER" id="PTHR35008:SF9">
    <property type="entry name" value="CYTOCHROME C DOMAIN-CONTAINING PROTEIN"/>
    <property type="match status" value="1"/>
</dbReference>
<evidence type="ECO:0000256" key="5">
    <source>
        <dbReference type="SAM" id="Phobius"/>
    </source>
</evidence>
<evidence type="ECO:0000256" key="4">
    <source>
        <dbReference type="PROSITE-ProRule" id="PRU00433"/>
    </source>
</evidence>
<protein>
    <submittedName>
        <fullName evidence="7">Cytochrome c</fullName>
    </submittedName>
</protein>
<dbReference type="Proteomes" id="UP000199666">
    <property type="component" value="Unassembled WGS sequence"/>
</dbReference>
<dbReference type="Gene3D" id="1.10.760.10">
    <property type="entry name" value="Cytochrome c-like domain"/>
    <property type="match status" value="2"/>
</dbReference>
<keyword evidence="3 4" id="KW-0408">Iron</keyword>
<dbReference type="InterPro" id="IPR051459">
    <property type="entry name" value="Cytochrome_c-type_DH"/>
</dbReference>
<dbReference type="PROSITE" id="PS51007">
    <property type="entry name" value="CYTC"/>
    <property type="match status" value="1"/>
</dbReference>
<dbReference type="SUPFAM" id="SSF46626">
    <property type="entry name" value="Cytochrome c"/>
    <property type="match status" value="2"/>
</dbReference>
<keyword evidence="5" id="KW-0812">Transmembrane</keyword>
<keyword evidence="5" id="KW-1133">Transmembrane helix</keyword>
<keyword evidence="5" id="KW-0472">Membrane</keyword>
<evidence type="ECO:0000256" key="1">
    <source>
        <dbReference type="ARBA" id="ARBA00022617"/>
    </source>
</evidence>
<organism evidence="7 8">
    <name type="scientific">Pedobacter insulae</name>
    <dbReference type="NCBI Taxonomy" id="414048"/>
    <lineage>
        <taxon>Bacteria</taxon>
        <taxon>Pseudomonadati</taxon>
        <taxon>Bacteroidota</taxon>
        <taxon>Sphingobacteriia</taxon>
        <taxon>Sphingobacteriales</taxon>
        <taxon>Sphingobacteriaceae</taxon>
        <taxon>Pedobacter</taxon>
    </lineage>
</organism>
<name>A0A1I2UU21_9SPHI</name>
<dbReference type="GO" id="GO:0020037">
    <property type="term" value="F:heme binding"/>
    <property type="evidence" value="ECO:0007669"/>
    <property type="project" value="InterPro"/>
</dbReference>
<evidence type="ECO:0000259" key="6">
    <source>
        <dbReference type="PROSITE" id="PS51007"/>
    </source>
</evidence>
<accession>A0A1I2UU21</accession>
<dbReference type="GO" id="GO:0009055">
    <property type="term" value="F:electron transfer activity"/>
    <property type="evidence" value="ECO:0007669"/>
    <property type="project" value="InterPro"/>
</dbReference>
<feature type="domain" description="Cytochrome c" evidence="6">
    <location>
        <begin position="206"/>
        <end position="285"/>
    </location>
</feature>
<keyword evidence="1 4" id="KW-0349">Heme</keyword>
<proteinExistence type="predicted"/>
<keyword evidence="8" id="KW-1185">Reference proteome</keyword>
<dbReference type="AlphaFoldDB" id="A0A1I2UU21"/>
<dbReference type="InterPro" id="IPR036909">
    <property type="entry name" value="Cyt_c-like_dom_sf"/>
</dbReference>
<dbReference type="InterPro" id="IPR009056">
    <property type="entry name" value="Cyt_c-like_dom"/>
</dbReference>
<keyword evidence="2 4" id="KW-0479">Metal-binding</keyword>
<dbReference type="PANTHER" id="PTHR35008">
    <property type="entry name" value="BLL4482 PROTEIN-RELATED"/>
    <property type="match status" value="1"/>
</dbReference>
<feature type="transmembrane region" description="Helical" evidence="5">
    <location>
        <begin position="12"/>
        <end position="37"/>
    </location>
</feature>
<dbReference type="STRING" id="414048.SAMN04489864_102347"/>
<dbReference type="Pfam" id="PF21342">
    <property type="entry name" value="SoxA-TsdA_cyt-c"/>
    <property type="match status" value="1"/>
</dbReference>
<dbReference type="RefSeq" id="WP_218155018.1">
    <property type="nucleotide sequence ID" value="NZ_FOPP01000002.1"/>
</dbReference>
<dbReference type="EMBL" id="FOPP01000002">
    <property type="protein sequence ID" value="SFG80520.1"/>
    <property type="molecule type" value="Genomic_DNA"/>
</dbReference>
<dbReference type="GO" id="GO:0046872">
    <property type="term" value="F:metal ion binding"/>
    <property type="evidence" value="ECO:0007669"/>
    <property type="project" value="UniProtKB-KW"/>
</dbReference>
<reference evidence="7 8" key="1">
    <citation type="submission" date="2016-10" db="EMBL/GenBank/DDBJ databases">
        <authorList>
            <person name="de Groot N.N."/>
        </authorList>
    </citation>
    <scope>NUCLEOTIDE SEQUENCE [LARGE SCALE GENOMIC DNA]</scope>
    <source>
        <strain evidence="7 8">DSM 18684</strain>
    </source>
</reference>
<gene>
    <name evidence="7" type="ORF">SAMN04489864_102347</name>
</gene>
<evidence type="ECO:0000256" key="2">
    <source>
        <dbReference type="ARBA" id="ARBA00022723"/>
    </source>
</evidence>
<dbReference type="Pfam" id="PF13442">
    <property type="entry name" value="Cytochrome_CBB3"/>
    <property type="match status" value="1"/>
</dbReference>
<evidence type="ECO:0000313" key="7">
    <source>
        <dbReference type="EMBL" id="SFG80520.1"/>
    </source>
</evidence>
<evidence type="ECO:0000313" key="8">
    <source>
        <dbReference type="Proteomes" id="UP000199666"/>
    </source>
</evidence>
<evidence type="ECO:0000256" key="3">
    <source>
        <dbReference type="ARBA" id="ARBA00023004"/>
    </source>
</evidence>